<name>A0A3S0H9I0_9BACT</name>
<dbReference type="PROSITE" id="PS51257">
    <property type="entry name" value="PROKAR_LIPOPROTEIN"/>
    <property type="match status" value="1"/>
</dbReference>
<proteinExistence type="predicted"/>
<sequence>MFSRLILLFMGAMLSGCGFYRWQLGSYYSVRASSKALTEQAIISLIQDGSIQVRSDVWRPIIERQAALAGGELVGHWVDNSYVVKHRNRKGFVIFHPANRTFYSFDFCNCGAPVEEPEGLVGPNCDLRIHSINALQQDSVLHAINWPEAGPALAEFRKNILPVIRCRVAALDQQRP</sequence>
<dbReference type="EMBL" id="RXOF01000005">
    <property type="protein sequence ID" value="RTQ50003.1"/>
    <property type="molecule type" value="Genomic_DNA"/>
</dbReference>
<keyword evidence="2" id="KW-1185">Reference proteome</keyword>
<accession>A0A3S0H9I0</accession>
<organism evidence="1 2">
    <name type="scientific">Hymenobacter gummosus</name>
    <dbReference type="NCBI Taxonomy" id="1776032"/>
    <lineage>
        <taxon>Bacteria</taxon>
        <taxon>Pseudomonadati</taxon>
        <taxon>Bacteroidota</taxon>
        <taxon>Cytophagia</taxon>
        <taxon>Cytophagales</taxon>
        <taxon>Hymenobacteraceae</taxon>
        <taxon>Hymenobacter</taxon>
    </lineage>
</organism>
<gene>
    <name evidence="1" type="ORF">EJV47_10190</name>
</gene>
<reference evidence="1 2" key="1">
    <citation type="submission" date="2018-12" db="EMBL/GenBank/DDBJ databases">
        <title>Hymenobacter gummosus sp. nov., isolated from a spring.</title>
        <authorList>
            <person name="Nie L."/>
        </authorList>
    </citation>
    <scope>NUCLEOTIDE SEQUENCE [LARGE SCALE GENOMIC DNA]</scope>
    <source>
        <strain evidence="1 2">KCTC 52166</strain>
    </source>
</reference>
<dbReference type="AlphaFoldDB" id="A0A3S0H9I0"/>
<dbReference type="RefSeq" id="WP_126693054.1">
    <property type="nucleotide sequence ID" value="NZ_RXOF01000005.1"/>
</dbReference>
<evidence type="ECO:0000313" key="1">
    <source>
        <dbReference type="EMBL" id="RTQ50003.1"/>
    </source>
</evidence>
<dbReference type="Proteomes" id="UP000282184">
    <property type="component" value="Unassembled WGS sequence"/>
</dbReference>
<protein>
    <recommendedName>
        <fullName evidence="3">Lipoprotein</fullName>
    </recommendedName>
</protein>
<dbReference type="OrthoDB" id="9844514at2"/>
<comment type="caution">
    <text evidence="1">The sequence shown here is derived from an EMBL/GenBank/DDBJ whole genome shotgun (WGS) entry which is preliminary data.</text>
</comment>
<evidence type="ECO:0008006" key="3">
    <source>
        <dbReference type="Google" id="ProtNLM"/>
    </source>
</evidence>
<evidence type="ECO:0000313" key="2">
    <source>
        <dbReference type="Proteomes" id="UP000282184"/>
    </source>
</evidence>